<accession>A0ABQ9PUP3</accession>
<evidence type="ECO:0000313" key="2">
    <source>
        <dbReference type="Proteomes" id="UP001169217"/>
    </source>
</evidence>
<comment type="caution">
    <text evidence="1">The sequence shown here is derived from an EMBL/GenBank/DDBJ whole genome shotgun (WGS) entry which is preliminary data.</text>
</comment>
<dbReference type="EMBL" id="JARUPT010000213">
    <property type="protein sequence ID" value="KAK0375247.1"/>
    <property type="molecule type" value="Genomic_DNA"/>
</dbReference>
<protein>
    <submittedName>
        <fullName evidence="1">Uncharacterized protein</fullName>
    </submittedName>
</protein>
<proteinExistence type="predicted"/>
<keyword evidence="2" id="KW-1185">Reference proteome</keyword>
<gene>
    <name evidence="1" type="ORF">CLIM01_07375</name>
</gene>
<name>A0ABQ9PUP3_9PEZI</name>
<dbReference type="Proteomes" id="UP001169217">
    <property type="component" value="Unassembled WGS sequence"/>
</dbReference>
<reference evidence="1" key="1">
    <citation type="submission" date="2023-04" db="EMBL/GenBank/DDBJ databases">
        <title>Colletotrichum limetticola genome sequence.</title>
        <authorList>
            <person name="Baroncelli R."/>
        </authorList>
    </citation>
    <scope>NUCLEOTIDE SEQUENCE</scope>
    <source>
        <strain evidence="1">KLA-Anderson</strain>
    </source>
</reference>
<evidence type="ECO:0000313" key="1">
    <source>
        <dbReference type="EMBL" id="KAK0375247.1"/>
    </source>
</evidence>
<sequence length="67" mass="7398">MNKCVIRSTRHFCQPECLLAQKAKDTCNTGHSPVVSDPTTTPALTSLSIGERTGSRVLQWVWSHVLC</sequence>
<organism evidence="1 2">
    <name type="scientific">Colletotrichum limetticola</name>
    <dbReference type="NCBI Taxonomy" id="1209924"/>
    <lineage>
        <taxon>Eukaryota</taxon>
        <taxon>Fungi</taxon>
        <taxon>Dikarya</taxon>
        <taxon>Ascomycota</taxon>
        <taxon>Pezizomycotina</taxon>
        <taxon>Sordariomycetes</taxon>
        <taxon>Hypocreomycetidae</taxon>
        <taxon>Glomerellales</taxon>
        <taxon>Glomerellaceae</taxon>
        <taxon>Colletotrichum</taxon>
        <taxon>Colletotrichum acutatum species complex</taxon>
    </lineage>
</organism>